<dbReference type="EMBL" id="JAUPFM010000013">
    <property type="protein sequence ID" value="KAK2833019.1"/>
    <property type="molecule type" value="Genomic_DNA"/>
</dbReference>
<dbReference type="Gene3D" id="1.10.238.10">
    <property type="entry name" value="EF-hand"/>
    <property type="match status" value="1"/>
</dbReference>
<evidence type="ECO:0000259" key="2">
    <source>
        <dbReference type="PROSITE" id="PS50222"/>
    </source>
</evidence>
<dbReference type="InterPro" id="IPR011992">
    <property type="entry name" value="EF-hand-dom_pair"/>
</dbReference>
<accession>A0AA88M8E1</accession>
<evidence type="ECO:0000313" key="4">
    <source>
        <dbReference type="Proteomes" id="UP001187415"/>
    </source>
</evidence>
<keyword evidence="4" id="KW-1185">Reference proteome</keyword>
<protein>
    <recommendedName>
        <fullName evidence="2">EF-hand domain-containing protein</fullName>
    </recommendedName>
</protein>
<proteinExistence type="predicted"/>
<gene>
    <name evidence="3" type="ORF">Q5P01_016908</name>
</gene>
<feature type="region of interest" description="Disordered" evidence="1">
    <location>
        <begin position="1"/>
        <end position="33"/>
    </location>
</feature>
<feature type="compositionally biased region" description="Basic residues" evidence="1">
    <location>
        <begin position="1"/>
        <end position="18"/>
    </location>
</feature>
<dbReference type="InterPro" id="IPR002048">
    <property type="entry name" value="EF_hand_dom"/>
</dbReference>
<dbReference type="PROSITE" id="PS50222">
    <property type="entry name" value="EF_HAND_2"/>
    <property type="match status" value="1"/>
</dbReference>
<feature type="region of interest" description="Disordered" evidence="1">
    <location>
        <begin position="116"/>
        <end position="143"/>
    </location>
</feature>
<organism evidence="3 4">
    <name type="scientific">Channa striata</name>
    <name type="common">Snakehead murrel</name>
    <name type="synonym">Ophicephalus striatus</name>
    <dbReference type="NCBI Taxonomy" id="64152"/>
    <lineage>
        <taxon>Eukaryota</taxon>
        <taxon>Metazoa</taxon>
        <taxon>Chordata</taxon>
        <taxon>Craniata</taxon>
        <taxon>Vertebrata</taxon>
        <taxon>Euteleostomi</taxon>
        <taxon>Actinopterygii</taxon>
        <taxon>Neopterygii</taxon>
        <taxon>Teleostei</taxon>
        <taxon>Neoteleostei</taxon>
        <taxon>Acanthomorphata</taxon>
        <taxon>Anabantaria</taxon>
        <taxon>Anabantiformes</taxon>
        <taxon>Channoidei</taxon>
        <taxon>Channidae</taxon>
        <taxon>Channa</taxon>
    </lineage>
</organism>
<evidence type="ECO:0000313" key="3">
    <source>
        <dbReference type="EMBL" id="KAK2833019.1"/>
    </source>
</evidence>
<comment type="caution">
    <text evidence="3">The sequence shown here is derived from an EMBL/GenBank/DDBJ whole genome shotgun (WGS) entry which is preliminary data.</text>
</comment>
<dbReference type="GO" id="GO:0005509">
    <property type="term" value="F:calcium ion binding"/>
    <property type="evidence" value="ECO:0007669"/>
    <property type="project" value="InterPro"/>
</dbReference>
<dbReference type="AlphaFoldDB" id="A0AA88M8E1"/>
<reference evidence="3" key="1">
    <citation type="submission" date="2023-07" db="EMBL/GenBank/DDBJ databases">
        <title>Chromosome-level Genome Assembly of Striped Snakehead (Channa striata).</title>
        <authorList>
            <person name="Liu H."/>
        </authorList>
    </citation>
    <scope>NUCLEOTIDE SEQUENCE</scope>
    <source>
        <strain evidence="3">Gz</strain>
        <tissue evidence="3">Muscle</tissue>
    </source>
</reference>
<dbReference type="SUPFAM" id="SSF47473">
    <property type="entry name" value="EF-hand"/>
    <property type="match status" value="1"/>
</dbReference>
<name>A0AA88M8E1_CHASR</name>
<evidence type="ECO:0000256" key="1">
    <source>
        <dbReference type="SAM" id="MobiDB-lite"/>
    </source>
</evidence>
<sequence length="273" mass="31375">MKKKKQRPRKPTPKKTKKVSTDKTHKASTSKGPELDSFLDELIGWFSDHQEKLDQLFDLSDTDRNGTVNLKAFELGLMNLDVPCQQSQLHTLTQLLKNANNMISYRDLNGQVQRLRSSDGSTQMSEEDFSQRQQAAEKGGVERNAQDQLLQPKNDRFICLRVRLIPFDMFGAHPGNFEVVLSSRSKVYRLIQIIQDHVGMQTSRLEVFRSRRSTENDCLPPENTLEECGFEGGTEECPVDSTVYYDYRLPFTDCPLLNCDHYFSSAARTTRYH</sequence>
<feature type="domain" description="EF-hand" evidence="2">
    <location>
        <begin position="48"/>
        <end position="83"/>
    </location>
</feature>
<dbReference type="Proteomes" id="UP001187415">
    <property type="component" value="Unassembled WGS sequence"/>
</dbReference>